<protein>
    <submittedName>
        <fullName evidence="2">Uncharacterized protein</fullName>
    </submittedName>
</protein>
<name>A0ABN8HVU5_9NEOP</name>
<dbReference type="Proteomes" id="UP000837857">
    <property type="component" value="Chromosome 14"/>
</dbReference>
<gene>
    <name evidence="2" type="ORF">IPOD504_LOCUS3643</name>
</gene>
<organism evidence="2 3">
    <name type="scientific">Iphiclides podalirius</name>
    <name type="common">scarce swallowtail</name>
    <dbReference type="NCBI Taxonomy" id="110791"/>
    <lineage>
        <taxon>Eukaryota</taxon>
        <taxon>Metazoa</taxon>
        <taxon>Ecdysozoa</taxon>
        <taxon>Arthropoda</taxon>
        <taxon>Hexapoda</taxon>
        <taxon>Insecta</taxon>
        <taxon>Pterygota</taxon>
        <taxon>Neoptera</taxon>
        <taxon>Endopterygota</taxon>
        <taxon>Lepidoptera</taxon>
        <taxon>Glossata</taxon>
        <taxon>Ditrysia</taxon>
        <taxon>Papilionoidea</taxon>
        <taxon>Papilionidae</taxon>
        <taxon>Papilioninae</taxon>
        <taxon>Iphiclides</taxon>
    </lineage>
</organism>
<feature type="compositionally biased region" description="Basic and acidic residues" evidence="1">
    <location>
        <begin position="22"/>
        <end position="32"/>
    </location>
</feature>
<evidence type="ECO:0000313" key="2">
    <source>
        <dbReference type="EMBL" id="CAH2042190.1"/>
    </source>
</evidence>
<evidence type="ECO:0000256" key="1">
    <source>
        <dbReference type="SAM" id="MobiDB-lite"/>
    </source>
</evidence>
<feature type="non-terminal residue" evidence="2">
    <location>
        <position position="1"/>
    </location>
</feature>
<proteinExistence type="predicted"/>
<keyword evidence="3" id="KW-1185">Reference proteome</keyword>
<evidence type="ECO:0000313" key="3">
    <source>
        <dbReference type="Proteomes" id="UP000837857"/>
    </source>
</evidence>
<reference evidence="2" key="1">
    <citation type="submission" date="2022-03" db="EMBL/GenBank/DDBJ databases">
        <authorList>
            <person name="Martin H S."/>
        </authorList>
    </citation>
    <scope>NUCLEOTIDE SEQUENCE</scope>
</reference>
<feature type="region of interest" description="Disordered" evidence="1">
    <location>
        <begin position="1"/>
        <end position="32"/>
    </location>
</feature>
<sequence length="96" mass="10702">MKTFNTAQLWSGRGASVTGEKSPSDDGTTKKLTDDTRLYDHKMAVTPRRCTPYLLCKTLSVSTGFGHNSLALSLCERRAATRASRWRLPRPSLSRE</sequence>
<accession>A0ABN8HVU5</accession>
<dbReference type="EMBL" id="OW152826">
    <property type="protein sequence ID" value="CAH2042190.1"/>
    <property type="molecule type" value="Genomic_DNA"/>
</dbReference>